<dbReference type="Gramene" id="C.cajan_04613.t">
    <property type="protein sequence ID" value="C.cajan_04613.t.cds1"/>
    <property type="gene ID" value="C.cajan_04613"/>
</dbReference>
<dbReference type="SUPFAM" id="SSF56672">
    <property type="entry name" value="DNA/RNA polymerases"/>
    <property type="match status" value="1"/>
</dbReference>
<dbReference type="PROSITE" id="PS50878">
    <property type="entry name" value="RT_POL"/>
    <property type="match status" value="1"/>
</dbReference>
<dbReference type="EMBL" id="CM003604">
    <property type="protein sequence ID" value="KYP72147.1"/>
    <property type="molecule type" value="Genomic_DNA"/>
</dbReference>
<dbReference type="Pfam" id="PF00078">
    <property type="entry name" value="RVT_1"/>
    <property type="match status" value="1"/>
</dbReference>
<keyword evidence="2" id="KW-0548">Nucleotidyltransferase</keyword>
<dbReference type="AlphaFoldDB" id="A0A151TYJ6"/>
<dbReference type="InterPro" id="IPR043502">
    <property type="entry name" value="DNA/RNA_pol_sf"/>
</dbReference>
<keyword evidence="2" id="KW-0808">Transferase</keyword>
<dbReference type="Proteomes" id="UP000075243">
    <property type="component" value="Chromosome 2"/>
</dbReference>
<name>A0A151TYJ6_CAJCA</name>
<dbReference type="PANTHER" id="PTHR31635">
    <property type="entry name" value="REVERSE TRANSCRIPTASE DOMAIN-CONTAINING PROTEIN-RELATED"/>
    <property type="match status" value="1"/>
</dbReference>
<organism evidence="2 3">
    <name type="scientific">Cajanus cajan</name>
    <name type="common">Pigeon pea</name>
    <name type="synonym">Cajanus indicus</name>
    <dbReference type="NCBI Taxonomy" id="3821"/>
    <lineage>
        <taxon>Eukaryota</taxon>
        <taxon>Viridiplantae</taxon>
        <taxon>Streptophyta</taxon>
        <taxon>Embryophyta</taxon>
        <taxon>Tracheophyta</taxon>
        <taxon>Spermatophyta</taxon>
        <taxon>Magnoliopsida</taxon>
        <taxon>eudicotyledons</taxon>
        <taxon>Gunneridae</taxon>
        <taxon>Pentapetalae</taxon>
        <taxon>rosids</taxon>
        <taxon>fabids</taxon>
        <taxon>Fabales</taxon>
        <taxon>Fabaceae</taxon>
        <taxon>Papilionoideae</taxon>
        <taxon>50 kb inversion clade</taxon>
        <taxon>NPAAA clade</taxon>
        <taxon>indigoferoid/millettioid clade</taxon>
        <taxon>Phaseoleae</taxon>
        <taxon>Cajanus</taxon>
    </lineage>
</organism>
<dbReference type="PANTHER" id="PTHR31635:SF196">
    <property type="entry name" value="REVERSE TRANSCRIPTASE DOMAIN-CONTAINING PROTEIN-RELATED"/>
    <property type="match status" value="1"/>
</dbReference>
<evidence type="ECO:0000259" key="1">
    <source>
        <dbReference type="PROSITE" id="PS50878"/>
    </source>
</evidence>
<dbReference type="InterPro" id="IPR000477">
    <property type="entry name" value="RT_dom"/>
</dbReference>
<proteinExistence type="predicted"/>
<evidence type="ECO:0000313" key="2">
    <source>
        <dbReference type="EMBL" id="KYP72147.1"/>
    </source>
</evidence>
<sequence length="628" mass="71375">MVTEFYKQLFEDPGGYEPYCLSNSFPELSPKDRSMLSTPITQLEIVEALKRMGGLKAPGPDGFQALFFQTQWSTVGTTMCKLLQDIFKNPRKVAEMNKTFITLIPKVENVSSLKQMRPISLCNVSYKLLTKAIAFRLRNIMVDLVGPNQCNFVPNRHTSDNIIITQEVIHSMSYKTGKKGWMAIKIDLEKAYDRLNWTFIKETLTMIGIPLNLVELIWHCISSSSMQVLWNGETLPEFKPTRGIRQGDPLSPYIFVLCMERLFHLIEVAVCQELWKPIKQSKKGPAISHLAFADNLILFAEASLDQAEIIKSCLDSFCLSSGMKVSEENTRVFFSKNVGWNVKSEISSSLGFQRTDNLGKYLGVQLHHTRVSRNSFQSVMNSINRRISSWKAKTLSFAGRLTLTKSVLAALPSYTMQTVFLPRQLCDEIDKASRSFLWGDSRAHRRVHAIAWETICKPKTVGGLGIREARKINTSFMMKNCWALCSQPNKLWVRVLKAKYDCGEDRVPMINKKTIASNVWRGICDAWKFVQTGIAWNVGDGKTTKFWNERWLPSRVILLEAVITLVPRHFLDQVVAEYVDEGGNWKLNMLQHLLPDSILQEILAVAPPSEKNDVDVLCGEEPKTVVFQ</sequence>
<keyword evidence="2" id="KW-0695">RNA-directed DNA polymerase</keyword>
<reference evidence="2 3" key="1">
    <citation type="journal article" date="2012" name="Nat. Biotechnol.">
        <title>Draft genome sequence of pigeonpea (Cajanus cajan), an orphan legume crop of resource-poor farmers.</title>
        <authorList>
            <person name="Varshney R.K."/>
            <person name="Chen W."/>
            <person name="Li Y."/>
            <person name="Bharti A.K."/>
            <person name="Saxena R.K."/>
            <person name="Schlueter J.A."/>
            <person name="Donoghue M.T."/>
            <person name="Azam S."/>
            <person name="Fan G."/>
            <person name="Whaley A.M."/>
            <person name="Farmer A.D."/>
            <person name="Sheridan J."/>
            <person name="Iwata A."/>
            <person name="Tuteja R."/>
            <person name="Penmetsa R.V."/>
            <person name="Wu W."/>
            <person name="Upadhyaya H.D."/>
            <person name="Yang S.P."/>
            <person name="Shah T."/>
            <person name="Saxena K.B."/>
            <person name="Michael T."/>
            <person name="McCombie W.R."/>
            <person name="Yang B."/>
            <person name="Zhang G."/>
            <person name="Yang H."/>
            <person name="Wang J."/>
            <person name="Spillane C."/>
            <person name="Cook D.R."/>
            <person name="May G.D."/>
            <person name="Xu X."/>
            <person name="Jackson S.A."/>
        </authorList>
    </citation>
    <scope>NUCLEOTIDE SEQUENCE [LARGE SCALE GENOMIC DNA]</scope>
    <source>
        <strain evidence="3">cv. Asha</strain>
    </source>
</reference>
<gene>
    <name evidence="2" type="ORF">KK1_004731</name>
</gene>
<evidence type="ECO:0000313" key="3">
    <source>
        <dbReference type="Proteomes" id="UP000075243"/>
    </source>
</evidence>
<protein>
    <submittedName>
        <fullName evidence="2">LINE-1 reverse transcriptase isogeny</fullName>
    </submittedName>
</protein>
<keyword evidence="3" id="KW-1185">Reference proteome</keyword>
<dbReference type="STRING" id="3821.A0A151TYJ6"/>
<feature type="domain" description="Reverse transcriptase" evidence="1">
    <location>
        <begin position="85"/>
        <end position="366"/>
    </location>
</feature>
<dbReference type="GO" id="GO:0003964">
    <property type="term" value="F:RNA-directed DNA polymerase activity"/>
    <property type="evidence" value="ECO:0007669"/>
    <property type="project" value="UniProtKB-KW"/>
</dbReference>
<dbReference type="CDD" id="cd01650">
    <property type="entry name" value="RT_nLTR_like"/>
    <property type="match status" value="1"/>
</dbReference>
<dbReference type="OMA" id="LAHETAY"/>
<accession>A0A151TYJ6</accession>